<proteinExistence type="predicted"/>
<organism evidence="2 3">
    <name type="scientific">Anolis carolinensis</name>
    <name type="common">Green anole</name>
    <name type="synonym">American chameleon</name>
    <dbReference type="NCBI Taxonomy" id="28377"/>
    <lineage>
        <taxon>Eukaryota</taxon>
        <taxon>Metazoa</taxon>
        <taxon>Chordata</taxon>
        <taxon>Craniata</taxon>
        <taxon>Vertebrata</taxon>
        <taxon>Euteleostomi</taxon>
        <taxon>Lepidosauria</taxon>
        <taxon>Squamata</taxon>
        <taxon>Bifurcata</taxon>
        <taxon>Unidentata</taxon>
        <taxon>Episquamata</taxon>
        <taxon>Toxicofera</taxon>
        <taxon>Iguania</taxon>
        <taxon>Dactyloidae</taxon>
        <taxon>Anolis</taxon>
    </lineage>
</organism>
<dbReference type="Ensembl" id="ENSACAT00000038807.1">
    <property type="protein sequence ID" value="ENSACAP00000027734.1"/>
    <property type="gene ID" value="ENSACAG00000041108.1"/>
</dbReference>
<dbReference type="Proteomes" id="UP000001646">
    <property type="component" value="Chromosome 1"/>
</dbReference>
<evidence type="ECO:0000313" key="2">
    <source>
        <dbReference type="Ensembl" id="ENSACAP00000027734.1"/>
    </source>
</evidence>
<keyword evidence="1" id="KW-0472">Membrane</keyword>
<keyword evidence="1" id="KW-0812">Transmembrane</keyword>
<dbReference type="InParanoid" id="A0A803SXP4"/>
<feature type="transmembrane region" description="Helical" evidence="1">
    <location>
        <begin position="18"/>
        <end position="37"/>
    </location>
</feature>
<sequence length="119" mass="13444">MFEDLQWMPETMNNAESYIYYNVLFFSCTYTFIYQLGRVIGPRSILHALVNMWFGTGAKALLSLDSQVQGKSCHTEGGHHVALKALLDCSSHLLSPLVKHQVGYTRPPLCLVSLNYLMT</sequence>
<dbReference type="AlphaFoldDB" id="A0A803SXP4"/>
<evidence type="ECO:0000256" key="1">
    <source>
        <dbReference type="SAM" id="Phobius"/>
    </source>
</evidence>
<protein>
    <submittedName>
        <fullName evidence="2">Uncharacterized protein</fullName>
    </submittedName>
</protein>
<evidence type="ECO:0000313" key="3">
    <source>
        <dbReference type="Proteomes" id="UP000001646"/>
    </source>
</evidence>
<keyword evidence="3" id="KW-1185">Reference proteome</keyword>
<accession>A0A803SXP4</accession>
<name>A0A803SXP4_ANOCA</name>
<reference evidence="2" key="2">
    <citation type="submission" date="2025-08" db="UniProtKB">
        <authorList>
            <consortium name="Ensembl"/>
        </authorList>
    </citation>
    <scope>IDENTIFICATION</scope>
</reference>
<keyword evidence="1" id="KW-1133">Transmembrane helix</keyword>
<reference evidence="2" key="3">
    <citation type="submission" date="2025-09" db="UniProtKB">
        <authorList>
            <consortium name="Ensembl"/>
        </authorList>
    </citation>
    <scope>IDENTIFICATION</scope>
</reference>
<reference evidence="2 3" key="1">
    <citation type="submission" date="2009-12" db="EMBL/GenBank/DDBJ databases">
        <title>The Genome Sequence of Anolis carolinensis (Green Anole Lizard).</title>
        <authorList>
            <consortium name="The Genome Sequencing Platform"/>
            <person name="Di Palma F."/>
            <person name="Alfoldi J."/>
            <person name="Heiman D."/>
            <person name="Young S."/>
            <person name="Grabherr M."/>
            <person name="Johnson J."/>
            <person name="Lander E.S."/>
            <person name="Lindblad-Toh K."/>
        </authorList>
    </citation>
    <scope>NUCLEOTIDE SEQUENCE [LARGE SCALE GENOMIC DNA]</scope>
    <source>
        <strain evidence="2 3">JBL SC #1</strain>
    </source>
</reference>